<dbReference type="PANTHER" id="PTHR33507">
    <property type="entry name" value="INNER MEMBRANE PROTEIN YBBJ"/>
    <property type="match status" value="1"/>
</dbReference>
<dbReference type="Pfam" id="PF25145">
    <property type="entry name" value="NfeD1b_N"/>
    <property type="match status" value="1"/>
</dbReference>
<dbReference type="RefSeq" id="WP_011821310.1">
    <property type="nucleotide sequence ID" value="NC_008818.1"/>
</dbReference>
<dbReference type="SUPFAM" id="SSF141322">
    <property type="entry name" value="NfeD domain-like"/>
    <property type="match status" value="1"/>
</dbReference>
<evidence type="ECO:0000259" key="6">
    <source>
        <dbReference type="Pfam" id="PF01957"/>
    </source>
</evidence>
<keyword evidence="3 5" id="KW-1133">Transmembrane helix</keyword>
<dbReference type="Proteomes" id="UP000002593">
    <property type="component" value="Chromosome"/>
</dbReference>
<dbReference type="MEROPS" id="S49.005"/>
<evidence type="ECO:0000256" key="2">
    <source>
        <dbReference type="ARBA" id="ARBA00022692"/>
    </source>
</evidence>
<dbReference type="OrthoDB" id="28112at2157"/>
<dbReference type="HOGENOM" id="CLU_024619_1_0_2"/>
<dbReference type="InterPro" id="IPR029045">
    <property type="entry name" value="ClpP/crotonase-like_dom_sf"/>
</dbReference>
<dbReference type="Gene3D" id="3.90.226.10">
    <property type="entry name" value="2-enoyl-CoA Hydratase, Chain A, domain 1"/>
    <property type="match status" value="1"/>
</dbReference>
<dbReference type="InterPro" id="IPR002810">
    <property type="entry name" value="NfeD-like_C"/>
</dbReference>
<proteinExistence type="predicted"/>
<dbReference type="SUPFAM" id="SSF52096">
    <property type="entry name" value="ClpP/crotonase"/>
    <property type="match status" value="1"/>
</dbReference>
<comment type="subcellular location">
    <subcellularLocation>
        <location evidence="1">Membrane</location>
        <topology evidence="1">Multi-pass membrane protein</topology>
    </subcellularLocation>
</comment>
<dbReference type="InterPro" id="IPR056739">
    <property type="entry name" value="NfeD_membrane"/>
</dbReference>
<evidence type="ECO:0000313" key="9">
    <source>
        <dbReference type="EMBL" id="ABM79993.1"/>
    </source>
</evidence>
<reference evidence="9 10" key="1">
    <citation type="journal article" date="2007" name="Archaea">
        <title>The genome of Hyperthermus butylicus: a sulfur-reducing, peptide fermenting, neutrophilic Crenarchaeote growing up to 108 degrees C.</title>
        <authorList>
            <person name="Brugger K."/>
            <person name="Chen L."/>
            <person name="Stark M."/>
            <person name="Zibat A."/>
            <person name="Redder P."/>
            <person name="Ruepp A."/>
            <person name="Awayez M."/>
            <person name="She Q."/>
            <person name="Garrett R.A."/>
            <person name="Klenk H.P."/>
        </authorList>
    </citation>
    <scope>NUCLEOTIDE SEQUENCE [LARGE SCALE GENOMIC DNA]</scope>
    <source>
        <strain evidence="10">DSM 5456 / JCM 9403 / PLM1-5</strain>
    </source>
</reference>
<keyword evidence="2 5" id="KW-0812">Transmembrane</keyword>
<dbReference type="EMBL" id="CP000493">
    <property type="protein sequence ID" value="ABM79993.1"/>
    <property type="molecule type" value="Genomic_DNA"/>
</dbReference>
<gene>
    <name evidence="9" type="ordered locus">Hbut_0118</name>
</gene>
<evidence type="ECO:0000256" key="3">
    <source>
        <dbReference type="ARBA" id="ARBA00022989"/>
    </source>
</evidence>
<feature type="transmembrane region" description="Helical" evidence="5">
    <location>
        <begin position="277"/>
        <end position="310"/>
    </location>
</feature>
<dbReference type="KEGG" id="hbu:Hbut_0118"/>
<name>A2BJ32_HYPBU</name>
<keyword evidence="9" id="KW-0645">Protease</keyword>
<dbReference type="eggNOG" id="arCOG01910">
    <property type="taxonomic scope" value="Archaea"/>
</dbReference>
<evidence type="ECO:0000256" key="5">
    <source>
        <dbReference type="SAM" id="Phobius"/>
    </source>
</evidence>
<feature type="transmembrane region" description="Helical" evidence="5">
    <location>
        <begin position="322"/>
        <end position="341"/>
    </location>
</feature>
<evidence type="ECO:0000256" key="4">
    <source>
        <dbReference type="ARBA" id="ARBA00023136"/>
    </source>
</evidence>
<dbReference type="GO" id="GO:0006508">
    <property type="term" value="P:proteolysis"/>
    <property type="evidence" value="ECO:0007669"/>
    <property type="project" value="UniProtKB-KW"/>
</dbReference>
<dbReference type="Pfam" id="PF24961">
    <property type="entry name" value="NfeD_membrane"/>
    <property type="match status" value="1"/>
</dbReference>
<evidence type="ECO:0000313" key="10">
    <source>
        <dbReference type="Proteomes" id="UP000002593"/>
    </source>
</evidence>
<dbReference type="STRING" id="415426.Hbut_0118"/>
<feature type="domain" description="NfeD1b N-terminal" evidence="8">
    <location>
        <begin position="46"/>
        <end position="216"/>
    </location>
</feature>
<evidence type="ECO:0000259" key="8">
    <source>
        <dbReference type="Pfam" id="PF25145"/>
    </source>
</evidence>
<organism evidence="9 10">
    <name type="scientific">Hyperthermus butylicus (strain DSM 5456 / JCM 9403 / PLM1-5)</name>
    <dbReference type="NCBI Taxonomy" id="415426"/>
    <lineage>
        <taxon>Archaea</taxon>
        <taxon>Thermoproteota</taxon>
        <taxon>Thermoprotei</taxon>
        <taxon>Desulfurococcales</taxon>
        <taxon>Pyrodictiaceae</taxon>
        <taxon>Hyperthermus</taxon>
    </lineage>
</organism>
<dbReference type="EnsemblBacteria" id="ABM79993">
    <property type="protein sequence ID" value="ABM79993"/>
    <property type="gene ID" value="Hbut_0118"/>
</dbReference>
<dbReference type="AlphaFoldDB" id="A2BJ32"/>
<evidence type="ECO:0000256" key="1">
    <source>
        <dbReference type="ARBA" id="ARBA00004141"/>
    </source>
</evidence>
<feature type="transmembrane region" description="Helical" evidence="5">
    <location>
        <begin position="353"/>
        <end position="374"/>
    </location>
</feature>
<keyword evidence="4 5" id="KW-0472">Membrane</keyword>
<feature type="transmembrane region" description="Helical" evidence="5">
    <location>
        <begin position="252"/>
        <end position="271"/>
    </location>
</feature>
<evidence type="ECO:0000259" key="7">
    <source>
        <dbReference type="Pfam" id="PF24961"/>
    </source>
</evidence>
<accession>A2BJ32</accession>
<dbReference type="InterPro" id="IPR012340">
    <property type="entry name" value="NA-bd_OB-fold"/>
</dbReference>
<sequence>MNLGRGVYRQRTSMIAAGVLVIVLGLALLAASSMARPAGDLVVVAEVYGVIDSAMCNYVNDAITYAHESHAKLLVILLNTPGGSLDAALCITEAISKSPVPVAGFVVERWAVSAGTMILMCSHYAAMQPGTIIGAVQPVALTPTGTYQPINESKMLNPVYKKIEACMRLYNRNITVAKRFVYENLVLTAEEAVKIHVVEAVAVNIHDLLAKINGSKVNMVSGQTEIVLHDPVVEYYSMPLGQRILHYLSDPLVSSIFSSIGILLLIVALASGTLQLAVVAIALLLLSFIGFGLAASLAAAALILFGLILIGVELFVTPGFGIIGFTGIALTLLGVLIGFTGKPTYIAGESLRVAQRILIAVIVPLSGLMGIVVYKAARAWRRKPVYMPLPVGKQGRAIDEMPPGGTGFVMVEGEYWQARNVGRRIIRRDEKVRVVGKDGVTLLVVPYEEGGTTGKAST</sequence>
<dbReference type="Pfam" id="PF01957">
    <property type="entry name" value="NfeD"/>
    <property type="match status" value="1"/>
</dbReference>
<protein>
    <submittedName>
        <fullName evidence="9">Membrane-bound serine protease (ClpP class)</fullName>
    </submittedName>
</protein>
<dbReference type="Gene3D" id="2.40.50.140">
    <property type="entry name" value="Nucleic acid-binding proteins"/>
    <property type="match status" value="1"/>
</dbReference>
<feature type="transmembrane region" description="Helical" evidence="5">
    <location>
        <begin position="12"/>
        <end position="31"/>
    </location>
</feature>
<keyword evidence="10" id="KW-1185">Reference proteome</keyword>
<keyword evidence="9" id="KW-0378">Hydrolase</keyword>
<dbReference type="PANTHER" id="PTHR33507:SF4">
    <property type="entry name" value="NODULATION COMPETITIVENESS PROTEIN NFED"/>
    <property type="match status" value="1"/>
</dbReference>
<feature type="domain" description="NfeD-like C-terminal" evidence="6">
    <location>
        <begin position="391"/>
        <end position="446"/>
    </location>
</feature>
<dbReference type="GeneID" id="4781343"/>
<dbReference type="InterPro" id="IPR056738">
    <property type="entry name" value="NfeD1b_N"/>
</dbReference>
<dbReference type="CDD" id="cd07020">
    <property type="entry name" value="Clp_protease_NfeD_1"/>
    <property type="match status" value="1"/>
</dbReference>
<dbReference type="InterPro" id="IPR052165">
    <property type="entry name" value="Membrane_assoc_protease"/>
</dbReference>
<dbReference type="GO" id="GO:0008233">
    <property type="term" value="F:peptidase activity"/>
    <property type="evidence" value="ECO:0007669"/>
    <property type="project" value="UniProtKB-KW"/>
</dbReference>
<feature type="domain" description="NfeD integral membrane" evidence="7">
    <location>
        <begin position="253"/>
        <end position="375"/>
    </location>
</feature>
<dbReference type="GO" id="GO:0016020">
    <property type="term" value="C:membrane"/>
    <property type="evidence" value="ECO:0007669"/>
    <property type="project" value="UniProtKB-SubCell"/>
</dbReference>